<protein>
    <submittedName>
        <fullName evidence="1">Uncharacterized protein</fullName>
    </submittedName>
</protein>
<sequence>MLANSNIPFPSVLPGLASAPVLEDAGRGPSARDTDGGGASGHNVADVLALAALRLERAQAALAWAEEAFRLSRGLFRDSEVLCACDEVLRARAEFLGLMSGRGLPCPASDARLAADVVIADLRTGAMA</sequence>
<keyword evidence="2" id="KW-1185">Reference proteome</keyword>
<organism evidence="1 2">
    <name type="scientific">Motilibacter deserti</name>
    <dbReference type="NCBI Taxonomy" id="2714956"/>
    <lineage>
        <taxon>Bacteria</taxon>
        <taxon>Bacillati</taxon>
        <taxon>Actinomycetota</taxon>
        <taxon>Actinomycetes</taxon>
        <taxon>Motilibacterales</taxon>
        <taxon>Motilibacteraceae</taxon>
        <taxon>Motilibacter</taxon>
    </lineage>
</organism>
<name>A0ABX0GT75_9ACTN</name>
<proteinExistence type="predicted"/>
<evidence type="ECO:0000313" key="2">
    <source>
        <dbReference type="Proteomes" id="UP000800981"/>
    </source>
</evidence>
<dbReference type="RefSeq" id="WP_166279573.1">
    <property type="nucleotide sequence ID" value="NZ_JAANNP010000002.1"/>
</dbReference>
<gene>
    <name evidence="1" type="ORF">G9H71_05970</name>
</gene>
<accession>A0ABX0GT75</accession>
<reference evidence="1 2" key="1">
    <citation type="submission" date="2020-03" db="EMBL/GenBank/DDBJ databases">
        <title>Two novel Motilibacter sp.</title>
        <authorList>
            <person name="Liu S."/>
        </authorList>
    </citation>
    <scope>NUCLEOTIDE SEQUENCE [LARGE SCALE GENOMIC DNA]</scope>
    <source>
        <strain evidence="1 2">E257</strain>
    </source>
</reference>
<evidence type="ECO:0000313" key="1">
    <source>
        <dbReference type="EMBL" id="NHC13326.1"/>
    </source>
</evidence>
<dbReference type="EMBL" id="JAANNP010000002">
    <property type="protein sequence ID" value="NHC13326.1"/>
    <property type="molecule type" value="Genomic_DNA"/>
</dbReference>
<dbReference type="Proteomes" id="UP000800981">
    <property type="component" value="Unassembled WGS sequence"/>
</dbReference>
<comment type="caution">
    <text evidence="1">The sequence shown here is derived from an EMBL/GenBank/DDBJ whole genome shotgun (WGS) entry which is preliminary data.</text>
</comment>